<dbReference type="InterPro" id="IPR001647">
    <property type="entry name" value="HTH_TetR"/>
</dbReference>
<dbReference type="SUPFAM" id="SSF46689">
    <property type="entry name" value="Homeodomain-like"/>
    <property type="match status" value="1"/>
</dbReference>
<keyword evidence="1" id="KW-0805">Transcription regulation</keyword>
<dbReference type="PANTHER" id="PTHR47506:SF6">
    <property type="entry name" value="HTH-TYPE TRANSCRIPTIONAL REPRESSOR NEMR"/>
    <property type="match status" value="1"/>
</dbReference>
<dbReference type="KEGG" id="mhey:H2LOC_008660"/>
<protein>
    <submittedName>
        <fullName evidence="6">TetR family transcriptional regulator</fullName>
    </submittedName>
</protein>
<dbReference type="GO" id="GO:0003677">
    <property type="term" value="F:DNA binding"/>
    <property type="evidence" value="ECO:0007669"/>
    <property type="project" value="UniProtKB-UniRule"/>
</dbReference>
<dbReference type="Proteomes" id="UP000309061">
    <property type="component" value="Chromosome"/>
</dbReference>
<organism evidence="6 7">
    <name type="scientific">Methylocystis heyeri</name>
    <dbReference type="NCBI Taxonomy" id="391905"/>
    <lineage>
        <taxon>Bacteria</taxon>
        <taxon>Pseudomonadati</taxon>
        <taxon>Pseudomonadota</taxon>
        <taxon>Alphaproteobacteria</taxon>
        <taxon>Hyphomicrobiales</taxon>
        <taxon>Methylocystaceae</taxon>
        <taxon>Methylocystis</taxon>
    </lineage>
</organism>
<feature type="domain" description="HTH tetR-type" evidence="5">
    <location>
        <begin position="7"/>
        <end position="67"/>
    </location>
</feature>
<dbReference type="RefSeq" id="WP_136496037.1">
    <property type="nucleotide sequence ID" value="NZ_CP046052.1"/>
</dbReference>
<evidence type="ECO:0000256" key="1">
    <source>
        <dbReference type="ARBA" id="ARBA00023015"/>
    </source>
</evidence>
<dbReference type="AlphaFoldDB" id="A0A6B8KC36"/>
<evidence type="ECO:0000256" key="2">
    <source>
        <dbReference type="ARBA" id="ARBA00023125"/>
    </source>
</evidence>
<dbReference type="InterPro" id="IPR036271">
    <property type="entry name" value="Tet_transcr_reg_TetR-rel_C_sf"/>
</dbReference>
<dbReference type="Gene3D" id="1.10.357.10">
    <property type="entry name" value="Tetracycline Repressor, domain 2"/>
    <property type="match status" value="1"/>
</dbReference>
<evidence type="ECO:0000259" key="5">
    <source>
        <dbReference type="PROSITE" id="PS50977"/>
    </source>
</evidence>
<feature type="DNA-binding region" description="H-T-H motif" evidence="4">
    <location>
        <begin position="30"/>
        <end position="49"/>
    </location>
</feature>
<proteinExistence type="predicted"/>
<sequence>MSRRDPNELRAKLLDHGVSLLMQQGYHGVGLQQLVQSAGVPKGSFYNYFESKEAFGAEVVTHYIDPFIRQLDGHLQKREVKAADALRAYFDELIAETERRDFKGGCLLGNLMGEIGDTSELCRTSLREAVHRYRDKLREGISRAQEEGGFRKDLDAKEMADLTVDLWQGALLRMKIERNVRPLVQFCDFLFQAYFKA</sequence>
<keyword evidence="3" id="KW-0804">Transcription</keyword>
<dbReference type="SUPFAM" id="SSF48498">
    <property type="entry name" value="Tetracyclin repressor-like, C-terminal domain"/>
    <property type="match status" value="1"/>
</dbReference>
<gene>
    <name evidence="6" type="ORF">H2LOC_008660</name>
</gene>
<dbReference type="Pfam" id="PF16925">
    <property type="entry name" value="TetR_C_13"/>
    <property type="match status" value="1"/>
</dbReference>
<reference evidence="6 7" key="1">
    <citation type="submission" date="2019-11" db="EMBL/GenBank/DDBJ databases">
        <title>The genome sequence of Methylocystis heyeri.</title>
        <authorList>
            <person name="Oshkin I.Y."/>
            <person name="Miroshnikov K."/>
            <person name="Dedysh S.N."/>
        </authorList>
    </citation>
    <scope>NUCLEOTIDE SEQUENCE [LARGE SCALE GENOMIC DNA]</scope>
    <source>
        <strain evidence="6 7">H2</strain>
    </source>
</reference>
<accession>A0A6B8KC36</accession>
<dbReference type="InterPro" id="IPR011075">
    <property type="entry name" value="TetR_C"/>
</dbReference>
<evidence type="ECO:0000256" key="4">
    <source>
        <dbReference type="PROSITE-ProRule" id="PRU00335"/>
    </source>
</evidence>
<evidence type="ECO:0000313" key="6">
    <source>
        <dbReference type="EMBL" id="QGM45766.1"/>
    </source>
</evidence>
<dbReference type="PROSITE" id="PS50977">
    <property type="entry name" value="HTH_TETR_2"/>
    <property type="match status" value="1"/>
</dbReference>
<keyword evidence="7" id="KW-1185">Reference proteome</keyword>
<evidence type="ECO:0000256" key="3">
    <source>
        <dbReference type="ARBA" id="ARBA00023163"/>
    </source>
</evidence>
<dbReference type="PRINTS" id="PR00455">
    <property type="entry name" value="HTHTETR"/>
</dbReference>
<dbReference type="PANTHER" id="PTHR47506">
    <property type="entry name" value="TRANSCRIPTIONAL REGULATORY PROTEIN"/>
    <property type="match status" value="1"/>
</dbReference>
<dbReference type="OrthoDB" id="9811084at2"/>
<keyword evidence="2 4" id="KW-0238">DNA-binding</keyword>
<dbReference type="Pfam" id="PF00440">
    <property type="entry name" value="TetR_N"/>
    <property type="match status" value="1"/>
</dbReference>
<dbReference type="EMBL" id="CP046052">
    <property type="protein sequence ID" value="QGM45766.1"/>
    <property type="molecule type" value="Genomic_DNA"/>
</dbReference>
<evidence type="ECO:0000313" key="7">
    <source>
        <dbReference type="Proteomes" id="UP000309061"/>
    </source>
</evidence>
<dbReference type="InterPro" id="IPR009057">
    <property type="entry name" value="Homeodomain-like_sf"/>
</dbReference>
<name>A0A6B8KC36_9HYPH</name>